<dbReference type="RefSeq" id="XP_012189511.1">
    <property type="nucleotide sequence ID" value="XM_012334121.1"/>
</dbReference>
<dbReference type="Proteomes" id="UP000014071">
    <property type="component" value="Unassembled WGS sequence"/>
</dbReference>
<feature type="compositionally biased region" description="Basic and acidic residues" evidence="1">
    <location>
        <begin position="290"/>
        <end position="306"/>
    </location>
</feature>
<organism evidence="2 3">
    <name type="scientific">Pseudozyma hubeiensis (strain SY62)</name>
    <name type="common">Yeast</name>
    <dbReference type="NCBI Taxonomy" id="1305764"/>
    <lineage>
        <taxon>Eukaryota</taxon>
        <taxon>Fungi</taxon>
        <taxon>Dikarya</taxon>
        <taxon>Basidiomycota</taxon>
        <taxon>Ustilaginomycotina</taxon>
        <taxon>Ustilaginomycetes</taxon>
        <taxon>Ustilaginales</taxon>
        <taxon>Ustilaginaceae</taxon>
        <taxon>Pseudozyma</taxon>
    </lineage>
</organism>
<feature type="region of interest" description="Disordered" evidence="1">
    <location>
        <begin position="400"/>
        <end position="494"/>
    </location>
</feature>
<dbReference type="EMBL" id="DF238799">
    <property type="protein sequence ID" value="GAC95924.1"/>
    <property type="molecule type" value="Genomic_DNA"/>
</dbReference>
<feature type="compositionally biased region" description="Low complexity" evidence="1">
    <location>
        <begin position="635"/>
        <end position="656"/>
    </location>
</feature>
<feature type="region of interest" description="Disordered" evidence="1">
    <location>
        <begin position="355"/>
        <end position="383"/>
    </location>
</feature>
<reference evidence="3" key="1">
    <citation type="journal article" date="2013" name="Genome Announc.">
        <title>Draft genome sequence of the basidiomycetous yeast-like fungus Pseudozyma hubeiensis SY62, which produces an abundant amount of the biosurfactant mannosylerythritol lipids.</title>
        <authorList>
            <person name="Konishi M."/>
            <person name="Hatada Y."/>
            <person name="Horiuchi J."/>
        </authorList>
    </citation>
    <scope>NUCLEOTIDE SEQUENCE [LARGE SCALE GENOMIC DNA]</scope>
    <source>
        <strain evidence="3">SY62</strain>
    </source>
</reference>
<feature type="region of interest" description="Disordered" evidence="1">
    <location>
        <begin position="589"/>
        <end position="705"/>
    </location>
</feature>
<feature type="compositionally biased region" description="Low complexity" evidence="1">
    <location>
        <begin position="476"/>
        <end position="490"/>
    </location>
</feature>
<accession>R9P3R0</accession>
<dbReference type="eggNOG" id="ENOG502R2GP">
    <property type="taxonomic scope" value="Eukaryota"/>
</dbReference>
<protein>
    <submittedName>
        <fullName evidence="2">Uncharacterized protein</fullName>
    </submittedName>
</protein>
<feature type="region of interest" description="Disordered" evidence="1">
    <location>
        <begin position="1"/>
        <end position="83"/>
    </location>
</feature>
<gene>
    <name evidence="2" type="ORF">PHSY_003502</name>
</gene>
<feature type="region of interest" description="Disordered" evidence="1">
    <location>
        <begin position="190"/>
        <end position="254"/>
    </location>
</feature>
<dbReference type="InterPro" id="IPR011333">
    <property type="entry name" value="SKP1/BTB/POZ_sf"/>
</dbReference>
<feature type="compositionally biased region" description="Low complexity" evidence="1">
    <location>
        <begin position="1"/>
        <end position="15"/>
    </location>
</feature>
<feature type="compositionally biased region" description="Pro residues" evidence="1">
    <location>
        <begin position="442"/>
        <end position="457"/>
    </location>
</feature>
<sequence>MSSVSSRFSSVASLSTNTHHPPKPTYNSPKLVKEPVRASSPSQDYSRVVHPFASSSFASSRRAPAPPQQYVSTPDHLPQDHEQTRTRCISEFDSMQNSFPRAASTHIQNSVEPSDLAYAHQRQRSNTLGSQMPISPDFGPSDDLLRSQPQFKSQFDDSDDEERLEAANLSFSSVSTRARLAAIGTATRLFKQRRHSRTPSNSINMKSSEQHVSDFIQAGKRTSEQQNAASGHLSASDSLSPLPRRAVFGHRPSPSDLCLHSSVGKYRAAEEADRDLILGLQGGASRRRSKQSDKKKTTLKQSEQRPHTSHAGHNSVNVTTSRIDSRHHFNDPPPYCAPADAVSIKGEVLRKSQSLSTLRFDMSRRPSNTSVSPKSTCQPVPEHPITTDQHAVQTAWEAMYSPPPSTVSDHASTSSYGRITRSHGIAESPPRKAFIKAHCLPPQKPPPKSDLPPPPPLKDSDSETSVQPSDADRSSVEASPSSPSSASDSSCEARRNSAVLTNVYSKSGSASRPQTSEPDVTLRRALPPQHQSQVVLDIGGTTLVTLVSTLQGAHGDEPRLLELLQSSNTDPNELDTELSLCKNTQLTRRKRVDTSTRKALHERSDSDQSAPIIENSDSHPDVVATKVSAMDANGTTSRTSPSTSTSCPTDSDVSTSRTSELSAASSRSEHNSVVIQGHEQALRLNTAPSRAPTPSTKSHTTPPPPLHVFLDRNGDLYRDILDILRSHKLPYRLQASSVSSIRSDALELQLRCRLHEVMDEADWLGYRSIVELCKLEIGLL</sequence>
<evidence type="ECO:0000256" key="1">
    <source>
        <dbReference type="SAM" id="MobiDB-lite"/>
    </source>
</evidence>
<feature type="compositionally biased region" description="Polar residues" evidence="1">
    <location>
        <begin position="124"/>
        <end position="133"/>
    </location>
</feature>
<dbReference type="AlphaFoldDB" id="R9P3R0"/>
<feature type="compositionally biased region" description="Polar residues" evidence="1">
    <location>
        <begin position="224"/>
        <end position="239"/>
    </location>
</feature>
<evidence type="ECO:0000313" key="2">
    <source>
        <dbReference type="EMBL" id="GAC95924.1"/>
    </source>
</evidence>
<feature type="region of interest" description="Disordered" evidence="1">
    <location>
        <begin position="279"/>
        <end position="317"/>
    </location>
</feature>
<feature type="compositionally biased region" description="Polar residues" evidence="1">
    <location>
        <begin position="198"/>
        <end position="207"/>
    </location>
</feature>
<feature type="compositionally biased region" description="Polar residues" evidence="1">
    <location>
        <begin position="406"/>
        <end position="417"/>
    </location>
</feature>
<feature type="compositionally biased region" description="Polar residues" evidence="1">
    <location>
        <begin position="657"/>
        <end position="674"/>
    </location>
</feature>
<feature type="compositionally biased region" description="Polar residues" evidence="1">
    <location>
        <begin position="365"/>
        <end position="378"/>
    </location>
</feature>
<dbReference type="HOGENOM" id="CLU_336557_0_0_1"/>
<feature type="compositionally biased region" description="Low complexity" evidence="1">
    <location>
        <begin position="51"/>
        <end position="63"/>
    </location>
</feature>
<proteinExistence type="predicted"/>
<dbReference type="OrthoDB" id="2414723at2759"/>
<feature type="compositionally biased region" description="Basic and acidic residues" evidence="1">
    <location>
        <begin position="592"/>
        <end position="606"/>
    </location>
</feature>
<feature type="region of interest" description="Disordered" evidence="1">
    <location>
        <begin position="121"/>
        <end position="147"/>
    </location>
</feature>
<dbReference type="Gene3D" id="3.30.710.10">
    <property type="entry name" value="Potassium Channel Kv1.1, Chain A"/>
    <property type="match status" value="1"/>
</dbReference>
<evidence type="ECO:0000313" key="3">
    <source>
        <dbReference type="Proteomes" id="UP000014071"/>
    </source>
</evidence>
<name>R9P3R0_PSEHS</name>
<dbReference type="GeneID" id="24108790"/>
<keyword evidence="3" id="KW-1185">Reference proteome</keyword>